<name>A0A4Q1BKK3_TREME</name>
<reference evidence="2 3" key="1">
    <citation type="submission" date="2016-06" db="EMBL/GenBank/DDBJ databases">
        <title>Evolution of pathogenesis and genome organization in the Tremellales.</title>
        <authorList>
            <person name="Cuomo C."/>
            <person name="Litvintseva A."/>
            <person name="Heitman J."/>
            <person name="Chen Y."/>
            <person name="Sun S."/>
            <person name="Springer D."/>
            <person name="Dromer F."/>
            <person name="Young S."/>
            <person name="Zeng Q."/>
            <person name="Chapman S."/>
            <person name="Gujja S."/>
            <person name="Saif S."/>
            <person name="Birren B."/>
        </authorList>
    </citation>
    <scope>NUCLEOTIDE SEQUENCE [LARGE SCALE GENOMIC DNA]</scope>
    <source>
        <strain evidence="2 3">ATCC 28783</strain>
    </source>
</reference>
<dbReference type="EMBL" id="SDIL01000049">
    <property type="protein sequence ID" value="RXK38318.1"/>
    <property type="molecule type" value="Genomic_DNA"/>
</dbReference>
<gene>
    <name evidence="2" type="ORF">M231_04360</name>
</gene>
<proteinExistence type="predicted"/>
<protein>
    <submittedName>
        <fullName evidence="2">Uncharacterized protein</fullName>
    </submittedName>
</protein>
<dbReference type="Proteomes" id="UP000289152">
    <property type="component" value="Unassembled WGS sequence"/>
</dbReference>
<feature type="region of interest" description="Disordered" evidence="1">
    <location>
        <begin position="221"/>
        <end position="246"/>
    </location>
</feature>
<evidence type="ECO:0000313" key="3">
    <source>
        <dbReference type="Proteomes" id="UP000289152"/>
    </source>
</evidence>
<dbReference type="AlphaFoldDB" id="A0A4Q1BKK3"/>
<comment type="caution">
    <text evidence="2">The sequence shown here is derived from an EMBL/GenBank/DDBJ whole genome shotgun (WGS) entry which is preliminary data.</text>
</comment>
<evidence type="ECO:0000256" key="1">
    <source>
        <dbReference type="SAM" id="MobiDB-lite"/>
    </source>
</evidence>
<keyword evidence="3" id="KW-1185">Reference proteome</keyword>
<evidence type="ECO:0000313" key="2">
    <source>
        <dbReference type="EMBL" id="RXK38318.1"/>
    </source>
</evidence>
<dbReference type="InParanoid" id="A0A4Q1BKK3"/>
<organism evidence="2 3">
    <name type="scientific">Tremella mesenterica</name>
    <name type="common">Jelly fungus</name>
    <dbReference type="NCBI Taxonomy" id="5217"/>
    <lineage>
        <taxon>Eukaryota</taxon>
        <taxon>Fungi</taxon>
        <taxon>Dikarya</taxon>
        <taxon>Basidiomycota</taxon>
        <taxon>Agaricomycotina</taxon>
        <taxon>Tremellomycetes</taxon>
        <taxon>Tremellales</taxon>
        <taxon>Tremellaceae</taxon>
        <taxon>Tremella</taxon>
    </lineage>
</organism>
<accession>A0A4Q1BKK3</accession>
<dbReference type="VEuPathDB" id="FungiDB:TREMEDRAFT_62460"/>
<sequence>MSLDILRDDIYTVTRRVDTPEGVVDVPLSSFNPDGWTLTSRCTQDFGCTEKLGHVCVVARSGDGTPKAHLYTVTKEGGQKYRCVCRATLYVETELPSDDGQSVWVSSRAFESVLPEIREREAQWQKLYKSADPYTLETHFDNIQIPSRDWQEFNVVSHVLLMAVDILTDRPISKVRLKSFSATLHPWGAAIEYGGNIPAEESITIEVEHVEFSERMRRSRDGLRPSLRSGSVRGGIGGSRTHNPWR</sequence>